<keyword evidence="4" id="KW-0233">DNA recombination</keyword>
<dbReference type="InterPro" id="IPR010998">
    <property type="entry name" value="Integrase_recombinase_N"/>
</dbReference>
<dbReference type="GO" id="GO:0003677">
    <property type="term" value="F:DNA binding"/>
    <property type="evidence" value="ECO:0007669"/>
    <property type="project" value="UniProtKB-UniRule"/>
</dbReference>
<dbReference type="PANTHER" id="PTHR30349:SF64">
    <property type="entry name" value="PROPHAGE INTEGRASE INTD-RELATED"/>
    <property type="match status" value="1"/>
</dbReference>
<dbReference type="Proteomes" id="UP000288388">
    <property type="component" value="Unassembled WGS sequence"/>
</dbReference>
<evidence type="ECO:0000259" key="6">
    <source>
        <dbReference type="PROSITE" id="PS51898"/>
    </source>
</evidence>
<evidence type="ECO:0000259" key="7">
    <source>
        <dbReference type="PROSITE" id="PS51900"/>
    </source>
</evidence>
<name>A0A437UPV6_ENTAV</name>
<protein>
    <submittedName>
        <fullName evidence="8">Site-specific integrase</fullName>
    </submittedName>
</protein>
<dbReference type="CDD" id="cd01189">
    <property type="entry name" value="INT_ICEBs1_C_like"/>
    <property type="match status" value="1"/>
</dbReference>
<evidence type="ECO:0000313" key="9">
    <source>
        <dbReference type="Proteomes" id="UP000288388"/>
    </source>
</evidence>
<keyword evidence="2" id="KW-0229">DNA integration</keyword>
<evidence type="ECO:0000256" key="5">
    <source>
        <dbReference type="PROSITE-ProRule" id="PRU01248"/>
    </source>
</evidence>
<accession>A0A437UPV6</accession>
<dbReference type="Pfam" id="PF14659">
    <property type="entry name" value="Phage_int_SAM_3"/>
    <property type="match status" value="1"/>
</dbReference>
<dbReference type="AlphaFoldDB" id="A0A437UPV6"/>
<feature type="domain" description="Tyr recombinase" evidence="6">
    <location>
        <begin position="171"/>
        <end position="363"/>
    </location>
</feature>
<feature type="domain" description="Core-binding (CB)" evidence="7">
    <location>
        <begin position="63"/>
        <end position="150"/>
    </location>
</feature>
<evidence type="ECO:0000256" key="4">
    <source>
        <dbReference type="ARBA" id="ARBA00023172"/>
    </source>
</evidence>
<dbReference type="GO" id="GO:0015074">
    <property type="term" value="P:DNA integration"/>
    <property type="evidence" value="ECO:0007669"/>
    <property type="project" value="UniProtKB-KW"/>
</dbReference>
<dbReference type="InterPro" id="IPR013762">
    <property type="entry name" value="Integrase-like_cat_sf"/>
</dbReference>
<keyword evidence="3 5" id="KW-0238">DNA-binding</keyword>
<comment type="caution">
    <text evidence="8">The sequence shown here is derived from an EMBL/GenBank/DDBJ whole genome shotgun (WGS) entry which is preliminary data.</text>
</comment>
<dbReference type="Pfam" id="PF00589">
    <property type="entry name" value="Phage_integrase"/>
    <property type="match status" value="1"/>
</dbReference>
<comment type="similarity">
    <text evidence="1">Belongs to the 'phage' integrase family.</text>
</comment>
<evidence type="ECO:0000313" key="8">
    <source>
        <dbReference type="EMBL" id="RVU95657.1"/>
    </source>
</evidence>
<dbReference type="Gene3D" id="1.10.150.130">
    <property type="match status" value="1"/>
</dbReference>
<dbReference type="Gene3D" id="1.10.443.10">
    <property type="entry name" value="Intergrase catalytic core"/>
    <property type="match status" value="1"/>
</dbReference>
<dbReference type="SUPFAM" id="SSF56349">
    <property type="entry name" value="DNA breaking-rejoining enzymes"/>
    <property type="match status" value="1"/>
</dbReference>
<organism evidence="8 9">
    <name type="scientific">Enterococcus avium</name>
    <name type="common">Streptococcus avium</name>
    <dbReference type="NCBI Taxonomy" id="33945"/>
    <lineage>
        <taxon>Bacteria</taxon>
        <taxon>Bacillati</taxon>
        <taxon>Bacillota</taxon>
        <taxon>Bacilli</taxon>
        <taxon>Lactobacillales</taxon>
        <taxon>Enterococcaceae</taxon>
        <taxon>Enterococcus</taxon>
    </lineage>
</organism>
<sequence>MPRKGENIYKRKDGRWEGRFIKARDEHNQIVYGYIYGKSYREIKERLLVVKAKHLETSLITSSKSDESLEYWIRECMTTKIKKEVKPSTYTNYFRLLMNHVFPLLGSIKIGKLTKDNIQMLIEILTMKGLAVGTIHLIYTVLNSNLKIAVEEGCLVRNPCEQAVLPKKTKNRVRALSITEQKQMENLFIDTPAGVPVIIALYTGMRIGEICGLKWSDIDFNEQILFVRRTIIRVSDENSLDHRTQIIEEKPKTLESIRVIPLAKKLTTFLTKLHAKSNSEYVVNFNGKRIEPRTVSYRYKRILSGSGLDNFSFHSLRHTFATRCLENGVDVASISRLLGHSSVKMTLDTYTDSMMEKRREAVQKLDSLFENTSIAS</sequence>
<gene>
    <name evidence="8" type="ORF">EK398_12845</name>
</gene>
<proteinExistence type="inferred from homology"/>
<dbReference type="EMBL" id="RYZS01000001">
    <property type="protein sequence ID" value="RVU95657.1"/>
    <property type="molecule type" value="Genomic_DNA"/>
</dbReference>
<dbReference type="InterPro" id="IPR050090">
    <property type="entry name" value="Tyrosine_recombinase_XerCD"/>
</dbReference>
<dbReference type="RefSeq" id="WP_127979290.1">
    <property type="nucleotide sequence ID" value="NZ_RYZS01000001.1"/>
</dbReference>
<dbReference type="InterPro" id="IPR002104">
    <property type="entry name" value="Integrase_catalytic"/>
</dbReference>
<evidence type="ECO:0000256" key="2">
    <source>
        <dbReference type="ARBA" id="ARBA00022908"/>
    </source>
</evidence>
<dbReference type="InterPro" id="IPR004107">
    <property type="entry name" value="Integrase_SAM-like_N"/>
</dbReference>
<evidence type="ECO:0000256" key="1">
    <source>
        <dbReference type="ARBA" id="ARBA00008857"/>
    </source>
</evidence>
<dbReference type="InterPro" id="IPR011010">
    <property type="entry name" value="DNA_brk_join_enz"/>
</dbReference>
<dbReference type="PROSITE" id="PS51900">
    <property type="entry name" value="CB"/>
    <property type="match status" value="1"/>
</dbReference>
<dbReference type="GO" id="GO:0006310">
    <property type="term" value="P:DNA recombination"/>
    <property type="evidence" value="ECO:0007669"/>
    <property type="project" value="UniProtKB-KW"/>
</dbReference>
<dbReference type="PROSITE" id="PS51898">
    <property type="entry name" value="TYR_RECOMBINASE"/>
    <property type="match status" value="1"/>
</dbReference>
<dbReference type="PANTHER" id="PTHR30349">
    <property type="entry name" value="PHAGE INTEGRASE-RELATED"/>
    <property type="match status" value="1"/>
</dbReference>
<reference evidence="8 9" key="1">
    <citation type="submission" date="2018-12" db="EMBL/GenBank/DDBJ databases">
        <title>A novel vanA-carrying plasmid in a clinical isolate of Enterococcus avium.</title>
        <authorList>
            <person name="Bernasconi O.J."/>
            <person name="Luzzaro F."/>
            <person name="Endimiani A."/>
        </authorList>
    </citation>
    <scope>NUCLEOTIDE SEQUENCE [LARGE SCALE GENOMIC DNA]</scope>
    <source>
        <strain evidence="8 9">LC0559/18</strain>
    </source>
</reference>
<evidence type="ECO:0000256" key="3">
    <source>
        <dbReference type="ARBA" id="ARBA00023125"/>
    </source>
</evidence>
<dbReference type="InterPro" id="IPR044068">
    <property type="entry name" value="CB"/>
</dbReference>